<dbReference type="AlphaFoldDB" id="A0A7D5P137"/>
<dbReference type="Proteomes" id="UP000509667">
    <property type="component" value="Chromosome"/>
</dbReference>
<protein>
    <submittedName>
        <fullName evidence="1">Uncharacterized protein</fullName>
    </submittedName>
</protein>
<keyword evidence="2" id="KW-1185">Reference proteome</keyword>
<dbReference type="KEGG" id="hrr:HZS55_12635"/>
<dbReference type="RefSeq" id="WP_179908019.1">
    <property type="nucleotide sequence ID" value="NZ_CP058910.1"/>
</dbReference>
<reference evidence="1 2" key="1">
    <citation type="submission" date="2020-07" db="EMBL/GenBank/DDBJ databases">
        <title>Halosimplex pelagicum sp. nov. and Halosimplex rubrum sp. nov., isolated from salted brown alga Laminaria, and emended description of the genus Halosimplex.</title>
        <authorList>
            <person name="Cui H."/>
        </authorList>
    </citation>
    <scope>NUCLEOTIDE SEQUENCE [LARGE SCALE GENOMIC DNA]</scope>
    <source>
        <strain evidence="1 2">R27</strain>
    </source>
</reference>
<evidence type="ECO:0000313" key="2">
    <source>
        <dbReference type="Proteomes" id="UP000509667"/>
    </source>
</evidence>
<dbReference type="OrthoDB" id="155519at2157"/>
<sequence length="91" mass="9887">MASSRSIQGVEQSENYYHVRYRDPDDFDEIRTPDWAANVAGSVVSGAEVRTGDEHGNDDWTAQSVLVPVDGVADESEARDAAGEIVAKMES</sequence>
<proteinExistence type="predicted"/>
<gene>
    <name evidence="1" type="ORF">HZS55_12635</name>
</gene>
<name>A0A7D5P137_9EURY</name>
<dbReference type="EMBL" id="CP058910">
    <property type="protein sequence ID" value="QLH78097.1"/>
    <property type="molecule type" value="Genomic_DNA"/>
</dbReference>
<accession>A0A7D5P137</accession>
<dbReference type="GeneID" id="56078724"/>
<evidence type="ECO:0000313" key="1">
    <source>
        <dbReference type="EMBL" id="QLH78097.1"/>
    </source>
</evidence>
<organism evidence="1 2">
    <name type="scientific">Halosimplex rubrum</name>
    <dbReference type="NCBI Taxonomy" id="869889"/>
    <lineage>
        <taxon>Archaea</taxon>
        <taxon>Methanobacteriati</taxon>
        <taxon>Methanobacteriota</taxon>
        <taxon>Stenosarchaea group</taxon>
        <taxon>Halobacteria</taxon>
        <taxon>Halobacteriales</taxon>
        <taxon>Haloarculaceae</taxon>
        <taxon>Halosimplex</taxon>
    </lineage>
</organism>